<dbReference type="EMBL" id="JACONZ010000001">
    <property type="protein sequence ID" value="MBC5580130.1"/>
    <property type="molecule type" value="Genomic_DNA"/>
</dbReference>
<accession>A0A923L0A8</accession>
<gene>
    <name evidence="1" type="ORF">H8S23_01260</name>
</gene>
<organism evidence="1 2">
    <name type="scientific">Anaerofilum hominis</name>
    <dbReference type="NCBI Taxonomy" id="2763016"/>
    <lineage>
        <taxon>Bacteria</taxon>
        <taxon>Bacillati</taxon>
        <taxon>Bacillota</taxon>
        <taxon>Clostridia</taxon>
        <taxon>Eubacteriales</taxon>
        <taxon>Oscillospiraceae</taxon>
        <taxon>Anaerofilum</taxon>
    </lineage>
</organism>
<dbReference type="RefSeq" id="WP_186886502.1">
    <property type="nucleotide sequence ID" value="NZ_JACONZ010000001.1"/>
</dbReference>
<dbReference type="AlphaFoldDB" id="A0A923L0A8"/>
<comment type="caution">
    <text evidence="1">The sequence shown here is derived from an EMBL/GenBank/DDBJ whole genome shotgun (WGS) entry which is preliminary data.</text>
</comment>
<name>A0A923L0A8_9FIRM</name>
<proteinExistence type="predicted"/>
<sequence length="70" mass="7912">MKCQVVAEECVQDGIAVPCYGIACEGDCIHAVSRDRGFVEELTGRMERENLSPLHFRDYIEDALLRRSLP</sequence>
<evidence type="ECO:0000313" key="1">
    <source>
        <dbReference type="EMBL" id="MBC5580130.1"/>
    </source>
</evidence>
<keyword evidence="2" id="KW-1185">Reference proteome</keyword>
<evidence type="ECO:0000313" key="2">
    <source>
        <dbReference type="Proteomes" id="UP000659630"/>
    </source>
</evidence>
<protein>
    <submittedName>
        <fullName evidence="1">Uncharacterized protein</fullName>
    </submittedName>
</protein>
<dbReference type="Proteomes" id="UP000659630">
    <property type="component" value="Unassembled WGS sequence"/>
</dbReference>
<reference evidence="1" key="1">
    <citation type="submission" date="2020-08" db="EMBL/GenBank/DDBJ databases">
        <title>Genome public.</title>
        <authorList>
            <person name="Liu C."/>
            <person name="Sun Q."/>
        </authorList>
    </citation>
    <scope>NUCLEOTIDE SEQUENCE</scope>
    <source>
        <strain evidence="1">BX8</strain>
    </source>
</reference>